<gene>
    <name evidence="2" type="ORF">QQF64_019180</name>
</gene>
<reference evidence="2 3" key="1">
    <citation type="submission" date="2023-09" db="EMBL/GenBank/DDBJ databases">
        <authorList>
            <person name="Wang M."/>
        </authorList>
    </citation>
    <scope>NUCLEOTIDE SEQUENCE [LARGE SCALE GENOMIC DNA]</scope>
    <source>
        <strain evidence="2">GT-2023</strain>
        <tissue evidence="2">Liver</tissue>
    </source>
</reference>
<keyword evidence="3" id="KW-1185">Reference proteome</keyword>
<feature type="region of interest" description="Disordered" evidence="1">
    <location>
        <begin position="32"/>
        <end position="98"/>
    </location>
</feature>
<comment type="caution">
    <text evidence="2">The sequence shown here is derived from an EMBL/GenBank/DDBJ whole genome shotgun (WGS) entry which is preliminary data.</text>
</comment>
<name>A0ABR3LI38_9TELE</name>
<evidence type="ECO:0000313" key="2">
    <source>
        <dbReference type="EMBL" id="KAL1251384.1"/>
    </source>
</evidence>
<proteinExistence type="predicted"/>
<protein>
    <submittedName>
        <fullName evidence="2">Uncharacterized protein</fullName>
    </submittedName>
</protein>
<organism evidence="2 3">
    <name type="scientific">Cirrhinus molitorella</name>
    <name type="common">mud carp</name>
    <dbReference type="NCBI Taxonomy" id="172907"/>
    <lineage>
        <taxon>Eukaryota</taxon>
        <taxon>Metazoa</taxon>
        <taxon>Chordata</taxon>
        <taxon>Craniata</taxon>
        <taxon>Vertebrata</taxon>
        <taxon>Euteleostomi</taxon>
        <taxon>Actinopterygii</taxon>
        <taxon>Neopterygii</taxon>
        <taxon>Teleostei</taxon>
        <taxon>Ostariophysi</taxon>
        <taxon>Cypriniformes</taxon>
        <taxon>Cyprinidae</taxon>
        <taxon>Labeoninae</taxon>
        <taxon>Labeonini</taxon>
        <taxon>Cirrhinus</taxon>
    </lineage>
</organism>
<dbReference type="Proteomes" id="UP001558613">
    <property type="component" value="Unassembled WGS sequence"/>
</dbReference>
<sequence>MSSHFRFASASFKLGVASDIVYIVDTKYWTPPRDATVADSRSAPEPPWEDDAGDSEGGQEALSPLTPERDLPSPPLWAQIPPGVRRLEEGGAGEDKGGLVNDCTDRVMGLLGMGHRLFVPRLLA</sequence>
<feature type="compositionally biased region" description="Basic and acidic residues" evidence="1">
    <location>
        <begin position="85"/>
        <end position="97"/>
    </location>
</feature>
<feature type="non-terminal residue" evidence="2">
    <location>
        <position position="124"/>
    </location>
</feature>
<dbReference type="EMBL" id="JAYMGO010000022">
    <property type="protein sequence ID" value="KAL1251384.1"/>
    <property type="molecule type" value="Genomic_DNA"/>
</dbReference>
<evidence type="ECO:0000256" key="1">
    <source>
        <dbReference type="SAM" id="MobiDB-lite"/>
    </source>
</evidence>
<accession>A0ABR3LI38</accession>
<evidence type="ECO:0000313" key="3">
    <source>
        <dbReference type="Proteomes" id="UP001558613"/>
    </source>
</evidence>